<evidence type="ECO:0008006" key="3">
    <source>
        <dbReference type="Google" id="ProtNLM"/>
    </source>
</evidence>
<feature type="signal peptide" evidence="1">
    <location>
        <begin position="1"/>
        <end position="17"/>
    </location>
</feature>
<gene>
    <name evidence="2" type="ORF">BRAN1462_LOCUS13050</name>
</gene>
<reference evidence="2" key="1">
    <citation type="submission" date="2021-01" db="EMBL/GenBank/DDBJ databases">
        <authorList>
            <person name="Corre E."/>
            <person name="Pelletier E."/>
            <person name="Niang G."/>
            <person name="Scheremetjew M."/>
            <person name="Finn R."/>
            <person name="Kale V."/>
            <person name="Holt S."/>
            <person name="Cochrane G."/>
            <person name="Meng A."/>
            <person name="Brown T."/>
            <person name="Cohen L."/>
        </authorList>
    </citation>
    <scope>NUCLEOTIDE SEQUENCE</scope>
    <source>
        <strain evidence="2">RCC3387</strain>
    </source>
</reference>
<keyword evidence="1" id="KW-0732">Signal</keyword>
<name>A0A6U6JN59_9DINO</name>
<accession>A0A6U6JN59</accession>
<protein>
    <recommendedName>
        <fullName evidence="3">CPW-WPC domain-containing protein</fullName>
    </recommendedName>
</protein>
<feature type="chain" id="PRO_5030160513" description="CPW-WPC domain-containing protein" evidence="1">
    <location>
        <begin position="18"/>
        <end position="159"/>
    </location>
</feature>
<sequence length="159" mass="16201">MASKAFAVIALLAAALAQDVVPDNEIDEALGSDDTCGSFGDDAAVCALNALQRRALEVDAEADGEERGACDHGLVGQVKSFAPGCLGACPQACGPLGQAIDAYLKKGGQAAAKPVICRHKSQFACAYDHWGSCKTLVSKAAGFGFKLPTSAGALNAQCR</sequence>
<proteinExistence type="predicted"/>
<dbReference type="EMBL" id="HBGW01020620">
    <property type="protein sequence ID" value="CAD9532523.1"/>
    <property type="molecule type" value="Transcribed_RNA"/>
</dbReference>
<dbReference type="AlphaFoldDB" id="A0A6U6JN59"/>
<organism evidence="2">
    <name type="scientific">Zooxanthella nutricula</name>
    <dbReference type="NCBI Taxonomy" id="1333877"/>
    <lineage>
        <taxon>Eukaryota</taxon>
        <taxon>Sar</taxon>
        <taxon>Alveolata</taxon>
        <taxon>Dinophyceae</taxon>
        <taxon>Peridiniales</taxon>
        <taxon>Peridiniales incertae sedis</taxon>
        <taxon>Zooxanthella</taxon>
    </lineage>
</organism>
<evidence type="ECO:0000313" key="2">
    <source>
        <dbReference type="EMBL" id="CAD9532523.1"/>
    </source>
</evidence>
<evidence type="ECO:0000256" key="1">
    <source>
        <dbReference type="SAM" id="SignalP"/>
    </source>
</evidence>